<evidence type="ECO:0000313" key="2">
    <source>
        <dbReference type="EMBL" id="KNC95751.1"/>
    </source>
</evidence>
<dbReference type="RefSeq" id="WP_049855575.1">
    <property type="nucleotide sequence ID" value="NZ_JNGI01000007.1"/>
</dbReference>
<sequence>MAGLTTDWVCIASAGKTVDGRIIDEQWLIDIAETYDVNVYTALIWPRHDTVENRKWSYNLGRVEAVKLEKVEGVTKLLAQLSPNQFLIEANKAGQKMFTSIEVIEDFAGSGRDYLFGVAATDLPASLGTDRLEFDIGGGEISTLRAFSTDEALIFSLQEKQQKEPFWKHFFSQRSVAKNTEDNMEKEQFDQLMGKLEENDKRFTAIEEKLQAFSQQSSKPEPTNVNPGEENQQPEDKAPKWFEQYSQGVDSKLDELTKRFDQIDQKEVTKLPGGNPGGSEDDVWL</sequence>
<dbReference type="AlphaFoldDB" id="A0A0L0H4A7"/>
<evidence type="ECO:0008006" key="4">
    <source>
        <dbReference type="Google" id="ProtNLM"/>
    </source>
</evidence>
<proteinExistence type="predicted"/>
<accession>A0A0L0H4A7</accession>
<evidence type="ECO:0000313" key="3">
    <source>
        <dbReference type="Proteomes" id="UP000037393"/>
    </source>
</evidence>
<dbReference type="PATRIC" id="fig|379893.4.peg.4420"/>
<dbReference type="EMBL" id="JNGI01000007">
    <property type="protein sequence ID" value="KNC95751.1"/>
    <property type="molecule type" value="Genomic_DNA"/>
</dbReference>
<feature type="region of interest" description="Disordered" evidence="1">
    <location>
        <begin position="211"/>
        <end position="245"/>
    </location>
</feature>
<feature type="region of interest" description="Disordered" evidence="1">
    <location>
        <begin position="263"/>
        <end position="285"/>
    </location>
</feature>
<dbReference type="Pfam" id="PF05929">
    <property type="entry name" value="Phage_GPO"/>
    <property type="match status" value="1"/>
</dbReference>
<gene>
    <name evidence="2" type="ORF">GM31_21810</name>
</gene>
<protein>
    <recommendedName>
        <fullName evidence="4">Phage capsid protein</fullName>
    </recommendedName>
</protein>
<name>A0A0L0H4A7_9ENTR</name>
<feature type="compositionally biased region" description="Polar residues" evidence="1">
    <location>
        <begin position="212"/>
        <end position="231"/>
    </location>
</feature>
<dbReference type="InterPro" id="IPR009228">
    <property type="entry name" value="Capsid_scaffold_GpO"/>
</dbReference>
<evidence type="ECO:0000256" key="1">
    <source>
        <dbReference type="SAM" id="MobiDB-lite"/>
    </source>
</evidence>
<keyword evidence="3" id="KW-1185">Reference proteome</keyword>
<dbReference type="OrthoDB" id="5625143at2"/>
<organism evidence="2 3">
    <name type="scientific">Trabulsiella odontotermitis</name>
    <dbReference type="NCBI Taxonomy" id="379893"/>
    <lineage>
        <taxon>Bacteria</taxon>
        <taxon>Pseudomonadati</taxon>
        <taxon>Pseudomonadota</taxon>
        <taxon>Gammaproteobacteria</taxon>
        <taxon>Enterobacterales</taxon>
        <taxon>Enterobacteriaceae</taxon>
        <taxon>Trabulsiella</taxon>
    </lineage>
</organism>
<reference evidence="2 3" key="1">
    <citation type="journal article" date="2015" name="Appl. Environ. Microbiol.">
        <title>The Enterobacterium Trabulsiella odontotermitis Presents Novel Adaptations Related to Its Association with Fungus-Growing Termites.</title>
        <authorList>
            <person name="Sapountzis P."/>
            <person name="Gruntjes T."/>
            <person name="Otani S."/>
            <person name="Estevez J."/>
            <person name="da Costa R.R."/>
            <person name="Plunkett G.3rd."/>
            <person name="Perna N.T."/>
            <person name="Poulsen M."/>
        </authorList>
    </citation>
    <scope>NUCLEOTIDE SEQUENCE [LARGE SCALE GENOMIC DNA]</scope>
    <source>
        <strain evidence="2 3">12</strain>
    </source>
</reference>
<comment type="caution">
    <text evidence="2">The sequence shown here is derived from an EMBL/GenBank/DDBJ whole genome shotgun (WGS) entry which is preliminary data.</text>
</comment>
<dbReference type="Proteomes" id="UP000037393">
    <property type="component" value="Unassembled WGS sequence"/>
</dbReference>